<dbReference type="PANTHER" id="PTHR13544:SF0">
    <property type="entry name" value="THIOREDOXIN REDUCTASE-LIKE SELENOPROTEIN T"/>
    <property type="match status" value="1"/>
</dbReference>
<evidence type="ECO:0000313" key="5">
    <source>
        <dbReference type="EMBL" id="RNF07668.1"/>
    </source>
</evidence>
<feature type="transmembrane region" description="Helical" evidence="4">
    <location>
        <begin position="34"/>
        <end position="57"/>
    </location>
</feature>
<dbReference type="GeneID" id="40320955"/>
<comment type="caution">
    <text evidence="5">The sequence shown here is derived from an EMBL/GenBank/DDBJ whole genome shotgun (WGS) entry which is preliminary data.</text>
</comment>
<feature type="region of interest" description="Disordered" evidence="3">
    <location>
        <begin position="1"/>
        <end position="20"/>
    </location>
</feature>
<dbReference type="GO" id="GO:0005789">
    <property type="term" value="C:endoplasmic reticulum membrane"/>
    <property type="evidence" value="ECO:0007669"/>
    <property type="project" value="TreeGrafter"/>
</dbReference>
<name>A0A3R7KQH1_9TRYP</name>
<reference evidence="5 6" key="1">
    <citation type="journal article" date="2018" name="BMC Genomics">
        <title>Genomic comparison of Trypanosoma conorhini and Trypanosoma rangeli to Trypanosoma cruzi strains of high and low virulence.</title>
        <authorList>
            <person name="Bradwell K.R."/>
            <person name="Koparde V.N."/>
            <person name="Matveyev A.V."/>
            <person name="Serrano M.G."/>
            <person name="Alves J.M."/>
            <person name="Parikh H."/>
            <person name="Huang B."/>
            <person name="Lee V."/>
            <person name="Espinosa-Alvarez O."/>
            <person name="Ortiz P.A."/>
            <person name="Costa-Martins A.G."/>
            <person name="Teixeira M.M."/>
            <person name="Buck G.A."/>
        </authorList>
    </citation>
    <scope>NUCLEOTIDE SEQUENCE [LARGE SCALE GENOMIC DNA]</scope>
    <source>
        <strain evidence="5 6">025E</strain>
    </source>
</reference>
<keyword evidence="4" id="KW-1133">Transmembrane helix</keyword>
<dbReference type="AlphaFoldDB" id="A0A3R7KQH1"/>
<keyword evidence="4" id="KW-0472">Membrane</keyword>
<evidence type="ECO:0000256" key="1">
    <source>
        <dbReference type="ARBA" id="ARBA00022729"/>
    </source>
</evidence>
<dbReference type="InterPro" id="IPR011893">
    <property type="entry name" value="Selenoprotein_Rdx-typ"/>
</dbReference>
<evidence type="ECO:0000256" key="3">
    <source>
        <dbReference type="SAM" id="MobiDB-lite"/>
    </source>
</evidence>
<keyword evidence="1" id="KW-0732">Signal</keyword>
<dbReference type="EMBL" id="MKKU01000559">
    <property type="protein sequence ID" value="RNF07668.1"/>
    <property type="molecule type" value="Genomic_DNA"/>
</dbReference>
<dbReference type="GO" id="GO:0004791">
    <property type="term" value="F:thioredoxin-disulfide reductase (NADPH) activity"/>
    <property type="evidence" value="ECO:0007669"/>
    <property type="project" value="TreeGrafter"/>
</dbReference>
<proteinExistence type="predicted"/>
<dbReference type="OrthoDB" id="60822at2759"/>
<keyword evidence="4" id="KW-0812">Transmembrane</keyword>
<dbReference type="RefSeq" id="XP_029225701.1">
    <property type="nucleotide sequence ID" value="XM_029374210.1"/>
</dbReference>
<evidence type="ECO:0000256" key="4">
    <source>
        <dbReference type="SAM" id="Phobius"/>
    </source>
</evidence>
<evidence type="ECO:0000313" key="6">
    <source>
        <dbReference type="Proteomes" id="UP000284403"/>
    </source>
</evidence>
<protein>
    <submittedName>
        <fullName evidence="5">Selenoprotein T</fullName>
    </submittedName>
</protein>
<evidence type="ECO:0000256" key="2">
    <source>
        <dbReference type="ARBA" id="ARBA00023284"/>
    </source>
</evidence>
<dbReference type="Gene3D" id="3.40.30.10">
    <property type="entry name" value="Glutaredoxin"/>
    <property type="match status" value="1"/>
</dbReference>
<organism evidence="5 6">
    <name type="scientific">Trypanosoma conorhini</name>
    <dbReference type="NCBI Taxonomy" id="83891"/>
    <lineage>
        <taxon>Eukaryota</taxon>
        <taxon>Discoba</taxon>
        <taxon>Euglenozoa</taxon>
        <taxon>Kinetoplastea</taxon>
        <taxon>Metakinetoplastina</taxon>
        <taxon>Trypanosomatida</taxon>
        <taxon>Trypanosomatidae</taxon>
        <taxon>Trypanosoma</taxon>
    </lineage>
</organism>
<keyword evidence="2" id="KW-0676">Redox-active center</keyword>
<dbReference type="InterPro" id="IPR019389">
    <property type="entry name" value="Selenoprotein_T"/>
</dbReference>
<accession>A0A3R7KQH1</accession>
<dbReference type="Proteomes" id="UP000284403">
    <property type="component" value="Unassembled WGS sequence"/>
</dbReference>
<dbReference type="GO" id="GO:0045454">
    <property type="term" value="P:cell redox homeostasis"/>
    <property type="evidence" value="ECO:0007669"/>
    <property type="project" value="TreeGrafter"/>
</dbReference>
<dbReference type="PANTHER" id="PTHR13544">
    <property type="entry name" value="SELENOPROTEIN T"/>
    <property type="match status" value="1"/>
</dbReference>
<gene>
    <name evidence="5" type="ORF">Tco025E_07344</name>
</gene>
<keyword evidence="6" id="KW-1185">Reference proteome</keyword>
<sequence length="132" mass="13523">MAHHIARSLPPTEKGGPSVTFAPSVHPVGPLREALASLLSLTFVAALVVGLGAPLLAGVLPPHVSAWVGENRAKVIGGGFVANLIGAKLLQSGAFEIFLDDKLLFSKLQEGRLLHAAELAGLVLKALADAPA</sequence>
<dbReference type="Pfam" id="PF10262">
    <property type="entry name" value="Rdx"/>
    <property type="match status" value="1"/>
</dbReference>